<evidence type="ECO:0000313" key="3">
    <source>
        <dbReference type="Proteomes" id="UP000233469"/>
    </source>
</evidence>
<comment type="caution">
    <text evidence="2">The sequence shown here is derived from an EMBL/GenBank/DDBJ whole genome shotgun (WGS) entry which is preliminary data.</text>
</comment>
<reference evidence="2 3" key="2">
    <citation type="submission" date="2017-10" db="EMBL/GenBank/DDBJ databases">
        <title>Extensive intraspecific genome diversity in a model arbuscular mycorrhizal fungus.</title>
        <authorList>
            <person name="Chen E.C.H."/>
            <person name="Morin E."/>
            <person name="Baudet D."/>
            <person name="Noel J."/>
            <person name="Ndikumana S."/>
            <person name="Charron P."/>
            <person name="St-Onge C."/>
            <person name="Giorgi J."/>
            <person name="Grigoriev I.V."/>
            <person name="Roux C."/>
            <person name="Martin F.M."/>
            <person name="Corradi N."/>
        </authorList>
    </citation>
    <scope>NUCLEOTIDE SEQUENCE [LARGE SCALE GENOMIC DNA]</scope>
    <source>
        <strain evidence="2 3">C2</strain>
    </source>
</reference>
<organism evidence="2 3">
    <name type="scientific">Rhizophagus irregularis</name>
    <dbReference type="NCBI Taxonomy" id="588596"/>
    <lineage>
        <taxon>Eukaryota</taxon>
        <taxon>Fungi</taxon>
        <taxon>Fungi incertae sedis</taxon>
        <taxon>Mucoromycota</taxon>
        <taxon>Glomeromycotina</taxon>
        <taxon>Glomeromycetes</taxon>
        <taxon>Glomerales</taxon>
        <taxon>Glomeraceae</taxon>
        <taxon>Rhizophagus</taxon>
    </lineage>
</organism>
<proteinExistence type="predicted"/>
<evidence type="ECO:0008006" key="4">
    <source>
        <dbReference type="Google" id="ProtNLM"/>
    </source>
</evidence>
<feature type="transmembrane region" description="Helical" evidence="1">
    <location>
        <begin position="760"/>
        <end position="782"/>
    </location>
</feature>
<dbReference type="VEuPathDB" id="FungiDB:FUN_005896"/>
<protein>
    <recommendedName>
        <fullName evidence="4">Ion transport domain-containing protein</fullName>
    </recommendedName>
</protein>
<feature type="transmembrane region" description="Helical" evidence="1">
    <location>
        <begin position="862"/>
        <end position="883"/>
    </location>
</feature>
<keyword evidence="1" id="KW-0472">Membrane</keyword>
<gene>
    <name evidence="2" type="ORF">RhiirC2_816060</name>
</gene>
<dbReference type="AlphaFoldDB" id="A0A2N1NQ63"/>
<reference evidence="2 3" key="1">
    <citation type="submission" date="2016-04" db="EMBL/GenBank/DDBJ databases">
        <title>Genome analyses suggest a sexual origin of heterokaryosis in a supposedly ancient asexual fungus.</title>
        <authorList>
            <person name="Ropars J."/>
            <person name="Sedzielewska K."/>
            <person name="Noel J."/>
            <person name="Charron P."/>
            <person name="Farinelli L."/>
            <person name="Marton T."/>
            <person name="Kruger M."/>
            <person name="Pelin A."/>
            <person name="Brachmann A."/>
            <person name="Corradi N."/>
        </authorList>
    </citation>
    <scope>NUCLEOTIDE SEQUENCE [LARGE SCALE GENOMIC DNA]</scope>
    <source>
        <strain evidence="2 3">C2</strain>
    </source>
</reference>
<keyword evidence="1" id="KW-0812">Transmembrane</keyword>
<dbReference type="VEuPathDB" id="FungiDB:RhiirFUN_005616"/>
<dbReference type="VEuPathDB" id="FungiDB:FUN_005899"/>
<evidence type="ECO:0000313" key="2">
    <source>
        <dbReference type="EMBL" id="PKK75994.1"/>
    </source>
</evidence>
<dbReference type="EMBL" id="LLXL01000210">
    <property type="protein sequence ID" value="PKK75994.1"/>
    <property type="molecule type" value="Genomic_DNA"/>
</dbReference>
<accession>A0A2N1NQ63</accession>
<sequence length="1073" mass="126186">MDSVGINISEIDDDINKDIVNDFDTDSDDEVDKPKQRIDKPILEVSPDGTFLVTYNPKDHSIAGWNAKDIEEGKLTKTDFPEIPEIDKDIDQIRVSNDKKLAYTVYEENNKCYPKTKDNKWFCKKIYLIPENFEVINISKYVVNNKLYLFSKNSIFEWDFVENHGMRIFYISKEEFKSRDSESDSESDSKDLKNNIRISRKDKFLFIRIMDKIIIYSIELAIRIVSLDINDTSLYKSTKYHGLFPSLPLLFPLLSSKIQDSIIGANYEIIETTEKYAFGMLDDNVWKIKLEEDISKINFPSQDSDVQIIEDSNDHFDEHLNINIFNPHMGKIRDLFQKVSNSGKKYRNMLDHTDPHQDLLKRDIITDKLRWKIQICGLDKIVLNVYKKVNVNNSKWESTGYGETEFHILDTRKIKLLEIELLNDDDIIIITTIGVLIYHYYHHHKIKKSISLIYWNYMELTKPLINLIPESRETFIDLKEFKELLKPYHDTSQHNLPLPNDYSFKKCEDWKSYIRDGNKESFLKYGAELLKYAIEEHDLELIENIYSRCINNFKKDLGNNRTFLSIITSNMSSLNENYPGYVSRYTNETNMIIDKPSYKEGYQRKGDHLNPFQLEVVDFSRSIPWLKYNVFLYNLESSHKNIYKIFNIIQSLVMILLFPIFYILKKYLLISNIIEKESISAEYFKFHEYLTAKNTKKTPSIMFMVPYFKFINYQQRDNWFLELFYPQTNPFFETTANKDIYDTWNGEAIINFKWNTYGKYYYSIIWIGFLALLGCFTAAATIPQQYIDDDVRKNLLVASIVIGFIHLIFEVRQFIYDPFKWILDFWNIFDFKTSLFATYKFLTGDSGALTNWSYLNNPPHVILIVLFSLLVVVYLMNLFIGLLNNEIQANNNRAAYFMQKAQVLAEIELFYLLPFQRRWKEWFPEVMHYYANVDDIQKVIREMKPNKWKSFKKAFPELGQKLSKKVHSEPEGEDKKLSEFETELKGDIKGVQEDVKGLSKKLSENSKKLNEIGTKLDMHVKYLPVQTTGYVCGALVGGTSFLTAIGWGFTLEKKDSAESVGWVRNLPKSVPKK</sequence>
<evidence type="ECO:0000256" key="1">
    <source>
        <dbReference type="SAM" id="Phobius"/>
    </source>
</evidence>
<dbReference type="VEuPathDB" id="FungiDB:FUN_005895"/>
<name>A0A2N1NQ63_9GLOM</name>
<feature type="transmembrane region" description="Helical" evidence="1">
    <location>
        <begin position="794"/>
        <end position="811"/>
    </location>
</feature>
<dbReference type="VEuPathDB" id="FungiDB:RhiirA1_387522"/>
<dbReference type="VEuPathDB" id="FungiDB:RhiirFUN_005617"/>
<dbReference type="Proteomes" id="UP000233469">
    <property type="component" value="Unassembled WGS sequence"/>
</dbReference>
<dbReference type="VEuPathDB" id="FungiDB:RhiirA1_528991"/>
<keyword evidence="1" id="KW-1133">Transmembrane helix</keyword>